<dbReference type="PANTHER" id="PTHR38776:SF1">
    <property type="entry name" value="MLTA-INTERACTING PROTEIN-RELATED"/>
    <property type="match status" value="1"/>
</dbReference>
<protein>
    <submittedName>
        <fullName evidence="6">MltA-interacting MipA family protein</fullName>
    </submittedName>
</protein>
<accession>A0ABM8E6I7</accession>
<name>A0ABM8E6I7_9HYPH</name>
<evidence type="ECO:0000256" key="5">
    <source>
        <dbReference type="ARBA" id="ARBA00023237"/>
    </source>
</evidence>
<sequence length="253" mass="27589">MSAAKAESLADPKPVSGWIVTVSAHGGFSQTWEGSKNLSPFLLPGLSMRRPGASVGFSAPDEAPGFALYDNGFLKAGVSGRLRGPRQQSSWGELHGVHDIDWTVEAGGFAEFWTFQKLRARAELRHGFLGHHGMIAEIYLDWVEKHGAWTFSIGPRLTIGDQAYMNKLFGVTWKDALGNGSVPPYVAAWGVKSFGAMAAVKYDWSQDWSTTAFLRYNRLVGSAAASPLVTNLGSANQWMLGLSVSYSFYVDMF</sequence>
<evidence type="ECO:0000256" key="1">
    <source>
        <dbReference type="ARBA" id="ARBA00004442"/>
    </source>
</evidence>
<proteinExistence type="inferred from homology"/>
<keyword evidence="5" id="KW-0998">Cell outer membrane</keyword>
<gene>
    <name evidence="6" type="ORF">SS37A_09860</name>
</gene>
<evidence type="ECO:0000256" key="2">
    <source>
        <dbReference type="ARBA" id="ARBA00005722"/>
    </source>
</evidence>
<dbReference type="InterPro" id="IPR010583">
    <property type="entry name" value="MipA"/>
</dbReference>
<evidence type="ECO:0000313" key="7">
    <source>
        <dbReference type="Proteomes" id="UP001317629"/>
    </source>
</evidence>
<dbReference type="EMBL" id="AP027142">
    <property type="protein sequence ID" value="BDV33457.1"/>
    <property type="molecule type" value="Genomic_DNA"/>
</dbReference>
<evidence type="ECO:0000256" key="3">
    <source>
        <dbReference type="ARBA" id="ARBA00022729"/>
    </source>
</evidence>
<dbReference type="Pfam" id="PF06629">
    <property type="entry name" value="MipA"/>
    <property type="match status" value="1"/>
</dbReference>
<dbReference type="PANTHER" id="PTHR38776">
    <property type="entry name" value="MLTA-INTERACTING PROTEIN-RELATED"/>
    <property type="match status" value="1"/>
</dbReference>
<comment type="similarity">
    <text evidence="2">Belongs to the MipA/OmpV family.</text>
</comment>
<organism evidence="6 7">
    <name type="scientific">Methylocystis iwaonis</name>
    <dbReference type="NCBI Taxonomy" id="2885079"/>
    <lineage>
        <taxon>Bacteria</taxon>
        <taxon>Pseudomonadati</taxon>
        <taxon>Pseudomonadota</taxon>
        <taxon>Alphaproteobacteria</taxon>
        <taxon>Hyphomicrobiales</taxon>
        <taxon>Methylocystaceae</taxon>
        <taxon>Methylocystis</taxon>
    </lineage>
</organism>
<keyword evidence="7" id="KW-1185">Reference proteome</keyword>
<evidence type="ECO:0000313" key="6">
    <source>
        <dbReference type="EMBL" id="BDV33457.1"/>
    </source>
</evidence>
<dbReference type="Proteomes" id="UP001317629">
    <property type="component" value="Chromosome"/>
</dbReference>
<keyword evidence="3" id="KW-0732">Signal</keyword>
<evidence type="ECO:0000256" key="4">
    <source>
        <dbReference type="ARBA" id="ARBA00023136"/>
    </source>
</evidence>
<keyword evidence="4" id="KW-0472">Membrane</keyword>
<comment type="subcellular location">
    <subcellularLocation>
        <location evidence="1">Cell outer membrane</location>
    </subcellularLocation>
</comment>
<reference evidence="6 7" key="1">
    <citation type="journal article" date="2023" name="Int. J. Syst. Evol. Microbiol.">
        <title>Methylocystis iwaonis sp. nov., a type II methane-oxidizing bacterium from surface soil of a rice paddy field in Japan, and emended description of the genus Methylocystis (ex Whittenbury et al. 1970) Bowman et al. 1993.</title>
        <authorList>
            <person name="Kaise H."/>
            <person name="Sawadogo J.B."/>
            <person name="Alam M.S."/>
            <person name="Ueno C."/>
            <person name="Dianou D."/>
            <person name="Shinjo R."/>
            <person name="Asakawa S."/>
        </authorList>
    </citation>
    <scope>NUCLEOTIDE SEQUENCE [LARGE SCALE GENOMIC DNA]</scope>
    <source>
        <strain evidence="6 7">SS37A-Re</strain>
    </source>
</reference>